<dbReference type="SUPFAM" id="SSF48403">
    <property type="entry name" value="Ankyrin repeat"/>
    <property type="match status" value="1"/>
</dbReference>
<name>A0AA38U3B8_9ASTR</name>
<proteinExistence type="predicted"/>
<protein>
    <submittedName>
        <fullName evidence="1">Uncharacterized protein</fullName>
    </submittedName>
</protein>
<dbReference type="Gene3D" id="1.25.40.20">
    <property type="entry name" value="Ankyrin repeat-containing domain"/>
    <property type="match status" value="1"/>
</dbReference>
<organism evidence="1 2">
    <name type="scientific">Centaurea solstitialis</name>
    <name type="common">yellow star-thistle</name>
    <dbReference type="NCBI Taxonomy" id="347529"/>
    <lineage>
        <taxon>Eukaryota</taxon>
        <taxon>Viridiplantae</taxon>
        <taxon>Streptophyta</taxon>
        <taxon>Embryophyta</taxon>
        <taxon>Tracheophyta</taxon>
        <taxon>Spermatophyta</taxon>
        <taxon>Magnoliopsida</taxon>
        <taxon>eudicotyledons</taxon>
        <taxon>Gunneridae</taxon>
        <taxon>Pentapetalae</taxon>
        <taxon>asterids</taxon>
        <taxon>campanulids</taxon>
        <taxon>Asterales</taxon>
        <taxon>Asteraceae</taxon>
        <taxon>Carduoideae</taxon>
        <taxon>Cardueae</taxon>
        <taxon>Centaureinae</taxon>
        <taxon>Centaurea</taxon>
    </lineage>
</organism>
<dbReference type="EMBL" id="JARYMX010000001">
    <property type="protein sequence ID" value="KAJ9566381.1"/>
    <property type="molecule type" value="Genomic_DNA"/>
</dbReference>
<evidence type="ECO:0000313" key="1">
    <source>
        <dbReference type="EMBL" id="KAJ9566381.1"/>
    </source>
</evidence>
<reference evidence="1" key="1">
    <citation type="submission" date="2023-03" db="EMBL/GenBank/DDBJ databases">
        <title>Chromosome-scale reference genome and RAD-based genetic map of yellow starthistle (Centaurea solstitialis) reveal putative structural variation and QTLs associated with invader traits.</title>
        <authorList>
            <person name="Reatini B."/>
            <person name="Cang F.A."/>
            <person name="Jiang Q."/>
            <person name="Mckibben M.T.W."/>
            <person name="Barker M.S."/>
            <person name="Rieseberg L.H."/>
            <person name="Dlugosch K.M."/>
        </authorList>
    </citation>
    <scope>NUCLEOTIDE SEQUENCE</scope>
    <source>
        <strain evidence="1">CAN-66</strain>
        <tissue evidence="1">Leaf</tissue>
    </source>
</reference>
<dbReference type="Proteomes" id="UP001172457">
    <property type="component" value="Chromosome 1"/>
</dbReference>
<dbReference type="InterPro" id="IPR036770">
    <property type="entry name" value="Ankyrin_rpt-contain_sf"/>
</dbReference>
<dbReference type="PANTHER" id="PTHR24121:SF20">
    <property type="entry name" value="TONSOKU-LIKE PROTEIN"/>
    <property type="match status" value="1"/>
</dbReference>
<accession>A0AA38U3B8</accession>
<sequence>MASRNYRTTNGYLYKALSEGDDAKVCDICRELPDGPLHVLTIHNDTVLHIAAYYKRNKLVLKLLSLLPENQPEKLTLKNEAGNTLLHATATNNKTVEAAAEMLRRAPLLLGITDRIGETALFRSARYGKTRIFYFLEAEVRRKYSVEIELRKFLLRDNKATILHAAIHSENFELAHYIAETYPFLINEEDGDGMTGLQLLACKPSAFNGGIIENFFKRFIYRRKILMYFFHQHIYASRT</sequence>
<dbReference type="AlphaFoldDB" id="A0AA38U3B8"/>
<keyword evidence="2" id="KW-1185">Reference proteome</keyword>
<comment type="caution">
    <text evidence="1">The sequence shown here is derived from an EMBL/GenBank/DDBJ whole genome shotgun (WGS) entry which is preliminary data.</text>
</comment>
<evidence type="ECO:0000313" key="2">
    <source>
        <dbReference type="Proteomes" id="UP001172457"/>
    </source>
</evidence>
<dbReference type="PANTHER" id="PTHR24121">
    <property type="entry name" value="NO MECHANORECEPTOR POTENTIAL C, ISOFORM D-RELATED"/>
    <property type="match status" value="1"/>
</dbReference>
<gene>
    <name evidence="1" type="ORF">OSB04_002347</name>
</gene>